<keyword evidence="3" id="KW-1185">Reference proteome</keyword>
<evidence type="ECO:0000256" key="1">
    <source>
        <dbReference type="SAM" id="SignalP"/>
    </source>
</evidence>
<comment type="caution">
    <text evidence="2">The sequence shown here is derived from an EMBL/GenBank/DDBJ whole genome shotgun (WGS) entry which is preliminary data.</text>
</comment>
<evidence type="ECO:0000313" key="3">
    <source>
        <dbReference type="Proteomes" id="UP000032049"/>
    </source>
</evidence>
<feature type="chain" id="PRO_5002210792" evidence="1">
    <location>
        <begin position="24"/>
        <end position="161"/>
    </location>
</feature>
<dbReference type="Proteomes" id="UP000032049">
    <property type="component" value="Unassembled WGS sequence"/>
</dbReference>
<protein>
    <submittedName>
        <fullName evidence="2">Contig89, whole genome shotgun sequence</fullName>
    </submittedName>
</protein>
<dbReference type="EMBL" id="JXRA01000089">
    <property type="protein sequence ID" value="KIO75651.1"/>
    <property type="molecule type" value="Genomic_DNA"/>
</dbReference>
<dbReference type="OrthoDB" id="764469at2"/>
<accession>A0A0D0GMF4</accession>
<organism evidence="2 3">
    <name type="scientific">Pedobacter lusitanus</name>
    <dbReference type="NCBI Taxonomy" id="1503925"/>
    <lineage>
        <taxon>Bacteria</taxon>
        <taxon>Pseudomonadati</taxon>
        <taxon>Bacteroidota</taxon>
        <taxon>Sphingobacteriia</taxon>
        <taxon>Sphingobacteriales</taxon>
        <taxon>Sphingobacteriaceae</taxon>
        <taxon>Pedobacter</taxon>
    </lineage>
</organism>
<dbReference type="RefSeq" id="WP_041884487.1">
    <property type="nucleotide sequence ID" value="NZ_CP157278.1"/>
</dbReference>
<name>A0A0D0GMF4_9SPHI</name>
<keyword evidence="1" id="KW-0732">Signal</keyword>
<proteinExistence type="predicted"/>
<evidence type="ECO:0000313" key="2">
    <source>
        <dbReference type="EMBL" id="KIO75651.1"/>
    </source>
</evidence>
<gene>
    <name evidence="2" type="ORF">TH53_19390</name>
</gene>
<reference evidence="2 3" key="1">
    <citation type="submission" date="2015-01" db="EMBL/GenBank/DDBJ databases">
        <title>Draft genome sequence of Pedobacter sp. NL19 isolated from sludge of an effluent treatment pond in an abandoned uranium mine.</title>
        <authorList>
            <person name="Santos T."/>
            <person name="Caetano T."/>
            <person name="Covas C."/>
            <person name="Cruz A."/>
            <person name="Mendo S."/>
        </authorList>
    </citation>
    <scope>NUCLEOTIDE SEQUENCE [LARGE SCALE GENOMIC DNA]</scope>
    <source>
        <strain evidence="2 3">NL19</strain>
    </source>
</reference>
<dbReference type="STRING" id="1503925.TH53_19390"/>
<feature type="signal peptide" evidence="1">
    <location>
        <begin position="1"/>
        <end position="23"/>
    </location>
</feature>
<dbReference type="AlphaFoldDB" id="A0A0D0GMF4"/>
<sequence>MKISHFYPLLFLVLLCTQFTAVAQQESKRQINFKLTDPAIQTSHTYHLNNVTYIVSNAFPAQDESKQLREGSCSISLDLGQDMDPFLLKWIAGEMKNATGVITMVSADGSKKTRNIAFTGGRPAGSSESFYGSEVNSAVQISFYVNTLSIDGTSIFKSTGN</sequence>